<dbReference type="STRING" id="29341.RSJ17_19555"/>
<gene>
    <name evidence="2" type="ORF">U732_3277</name>
</gene>
<keyword evidence="1" id="KW-0812">Transmembrane</keyword>
<comment type="caution">
    <text evidence="2">The sequence shown here is derived from an EMBL/GenBank/DDBJ whole genome shotgun (WGS) entry which is preliminary data.</text>
</comment>
<keyword evidence="1" id="KW-0472">Membrane</keyword>
<reference evidence="2 3" key="1">
    <citation type="journal article" date="2015" name="Infect. Genet. Evol.">
        <title>Genomic sequences of six botulinum neurotoxin-producing strains representing three clostridial species illustrate the mobility and diversity of botulinum neurotoxin genes.</title>
        <authorList>
            <person name="Smith T.J."/>
            <person name="Hill K.K."/>
            <person name="Xie G."/>
            <person name="Foley B.T."/>
            <person name="Williamson C.H."/>
            <person name="Foster J.T."/>
            <person name="Johnson S.L."/>
            <person name="Chertkov O."/>
            <person name="Teshima H."/>
            <person name="Gibbons H.S."/>
            <person name="Johnsky L.A."/>
            <person name="Karavis M.A."/>
            <person name="Smith L.A."/>
        </authorList>
    </citation>
    <scope>NUCLEOTIDE SEQUENCE [LARGE SCALE GENOMIC DNA]</scope>
    <source>
        <strain evidence="2 3">CDC 2741</strain>
    </source>
</reference>
<feature type="transmembrane region" description="Helical" evidence="1">
    <location>
        <begin position="40"/>
        <end position="59"/>
    </location>
</feature>
<sequence>MECKRIGIKDYEKLLSLAIIGYPLAFIVLVPVYGFVYDTFGNYNIVLIFLLSILVIDGLSDKNEKPSLKYENKLK</sequence>
<evidence type="ECO:0000313" key="3">
    <source>
        <dbReference type="Proteomes" id="UP000031366"/>
    </source>
</evidence>
<organism evidence="2 3">
    <name type="scientific">Clostridium argentinense CDC 2741</name>
    <dbReference type="NCBI Taxonomy" id="1418104"/>
    <lineage>
        <taxon>Bacteria</taxon>
        <taxon>Bacillati</taxon>
        <taxon>Bacillota</taxon>
        <taxon>Clostridia</taxon>
        <taxon>Eubacteriales</taxon>
        <taxon>Clostridiaceae</taxon>
        <taxon>Clostridium</taxon>
    </lineage>
</organism>
<dbReference type="RefSeq" id="WP_039632937.1">
    <property type="nucleotide sequence ID" value="NZ_AYSO01000016.1"/>
</dbReference>
<feature type="transmembrane region" description="Helical" evidence="1">
    <location>
        <begin position="14"/>
        <end position="34"/>
    </location>
</feature>
<keyword evidence="3" id="KW-1185">Reference proteome</keyword>
<dbReference type="OrthoDB" id="182417at2"/>
<proteinExistence type="predicted"/>
<dbReference type="AlphaFoldDB" id="A0A0C1UHB2"/>
<keyword evidence="1" id="KW-1133">Transmembrane helix</keyword>
<dbReference type="EMBL" id="AYSO01000016">
    <property type="protein sequence ID" value="KIE46780.1"/>
    <property type="molecule type" value="Genomic_DNA"/>
</dbReference>
<dbReference type="Proteomes" id="UP000031366">
    <property type="component" value="Unassembled WGS sequence"/>
</dbReference>
<protein>
    <submittedName>
        <fullName evidence="2">Putative membrane protein</fullName>
    </submittedName>
</protein>
<evidence type="ECO:0000313" key="2">
    <source>
        <dbReference type="EMBL" id="KIE46780.1"/>
    </source>
</evidence>
<name>A0A0C1UHB2_9CLOT</name>
<evidence type="ECO:0000256" key="1">
    <source>
        <dbReference type="SAM" id="Phobius"/>
    </source>
</evidence>
<accession>A0A0C1UHB2</accession>